<dbReference type="OrthoDB" id="1738954at2759"/>
<dbReference type="AlphaFoldDB" id="A0A8J5XW12"/>
<dbReference type="OMA" id="NLTCVKG"/>
<dbReference type="Gene3D" id="1.20.1050.10">
    <property type="match status" value="1"/>
</dbReference>
<dbReference type="NCBIfam" id="NF007702">
    <property type="entry name" value="PRK10387.1"/>
    <property type="match status" value="1"/>
</dbReference>
<comment type="caution">
    <text evidence="4">The sequence shown here is derived from an EMBL/GenBank/DDBJ whole genome shotgun (WGS) entry which is preliminary data.</text>
</comment>
<dbReference type="Pfam" id="PF04399">
    <property type="entry name" value="Glutaredoxin2_C"/>
    <property type="match status" value="1"/>
</dbReference>
<sequence length="266" mass="29407">MSMSFAAVPLLSLGMSVTMPARVVLSPVPTVHVYDHCPFCVRVRLALGLKNVKHNVNFLANDDVATPTALVGKKIAPIWQDGSVVMPESLDIIKLVDSDAKYGPPGLFKPSSGREDLKAWEKKHQSLNRELQRPRYVKAVGFPEFAQADGRRAFIKNHQMPPYEKAEWKDEAVVPQAKREEMYEAAFAKSAELLPKFNAALAELEGLIHCADCVTEGGLSIDDIEFWSRLRSCTLVKGAVFGPKATAYLNNFAQLGDVPLYYTMAV</sequence>
<name>A0A8J5XW12_DIALT</name>
<dbReference type="SUPFAM" id="SSF47616">
    <property type="entry name" value="GST C-terminal domain-like"/>
    <property type="match status" value="1"/>
</dbReference>
<evidence type="ECO:0000259" key="2">
    <source>
        <dbReference type="Pfam" id="PF04399"/>
    </source>
</evidence>
<feature type="signal peptide" evidence="1">
    <location>
        <begin position="1"/>
        <end position="20"/>
    </location>
</feature>
<evidence type="ECO:0008006" key="6">
    <source>
        <dbReference type="Google" id="ProtNLM"/>
    </source>
</evidence>
<dbReference type="InterPro" id="IPR004045">
    <property type="entry name" value="Glutathione_S-Trfase_N"/>
</dbReference>
<dbReference type="Pfam" id="PF13409">
    <property type="entry name" value="GST_N_2"/>
    <property type="match status" value="1"/>
</dbReference>
<evidence type="ECO:0000259" key="3">
    <source>
        <dbReference type="Pfam" id="PF13409"/>
    </source>
</evidence>
<feature type="domain" description="Glutaredoxin 2 C-terminal" evidence="2">
    <location>
        <begin position="117"/>
        <end position="265"/>
    </location>
</feature>
<proteinExistence type="predicted"/>
<feature type="domain" description="GST N-terminal" evidence="3">
    <location>
        <begin position="36"/>
        <end position="97"/>
    </location>
</feature>
<evidence type="ECO:0000256" key="1">
    <source>
        <dbReference type="SAM" id="SignalP"/>
    </source>
</evidence>
<dbReference type="InterPro" id="IPR036282">
    <property type="entry name" value="Glutathione-S-Trfase_C_sf"/>
</dbReference>
<dbReference type="EMBL" id="JAGTXO010000002">
    <property type="protein sequence ID" value="KAG8469517.1"/>
    <property type="molecule type" value="Genomic_DNA"/>
</dbReference>
<reference evidence="4" key="1">
    <citation type="submission" date="2021-05" db="EMBL/GenBank/DDBJ databases">
        <title>The genome of the haptophyte Pavlova lutheri (Diacronema luteri, Pavlovales) - a model for lipid biosynthesis in eukaryotic algae.</title>
        <authorList>
            <person name="Hulatt C.J."/>
            <person name="Posewitz M.C."/>
        </authorList>
    </citation>
    <scope>NUCLEOTIDE SEQUENCE</scope>
    <source>
        <strain evidence="4">NIVA-4/92</strain>
    </source>
</reference>
<organism evidence="4 5">
    <name type="scientific">Diacronema lutheri</name>
    <name type="common">Unicellular marine alga</name>
    <name type="synonym">Monochrysis lutheri</name>
    <dbReference type="NCBI Taxonomy" id="2081491"/>
    <lineage>
        <taxon>Eukaryota</taxon>
        <taxon>Haptista</taxon>
        <taxon>Haptophyta</taxon>
        <taxon>Pavlovophyceae</taxon>
        <taxon>Pavlovales</taxon>
        <taxon>Pavlovaceae</taxon>
        <taxon>Diacronema</taxon>
    </lineage>
</organism>
<keyword evidence="5" id="KW-1185">Reference proteome</keyword>
<protein>
    <recommendedName>
        <fullName evidence="6">GST N-terminal domain-containing protein</fullName>
    </recommendedName>
</protein>
<evidence type="ECO:0000313" key="5">
    <source>
        <dbReference type="Proteomes" id="UP000751190"/>
    </source>
</evidence>
<dbReference type="SUPFAM" id="SSF52833">
    <property type="entry name" value="Thioredoxin-like"/>
    <property type="match status" value="1"/>
</dbReference>
<dbReference type="Proteomes" id="UP000751190">
    <property type="component" value="Unassembled WGS sequence"/>
</dbReference>
<gene>
    <name evidence="4" type="ORF">KFE25_005972</name>
</gene>
<keyword evidence="1" id="KW-0732">Signal</keyword>
<accession>A0A8J5XW12</accession>
<evidence type="ECO:0000313" key="4">
    <source>
        <dbReference type="EMBL" id="KAG8469517.1"/>
    </source>
</evidence>
<dbReference type="InterPro" id="IPR036249">
    <property type="entry name" value="Thioredoxin-like_sf"/>
</dbReference>
<feature type="chain" id="PRO_5035177494" description="GST N-terminal domain-containing protein" evidence="1">
    <location>
        <begin position="21"/>
        <end position="266"/>
    </location>
</feature>
<dbReference type="Gene3D" id="3.40.30.10">
    <property type="entry name" value="Glutaredoxin"/>
    <property type="match status" value="1"/>
</dbReference>
<dbReference type="InterPro" id="IPR007494">
    <property type="entry name" value="Glutaredoxin2_C"/>
</dbReference>